<dbReference type="RefSeq" id="WP_123712161.1">
    <property type="nucleotide sequence ID" value="NZ_RKHR01000004.1"/>
</dbReference>
<dbReference type="InterPro" id="IPR042252">
    <property type="entry name" value="MtfA_N"/>
</dbReference>
<dbReference type="OrthoDB" id="9786424at2"/>
<evidence type="ECO:0000313" key="1">
    <source>
        <dbReference type="EMBL" id="ROS01362.1"/>
    </source>
</evidence>
<dbReference type="Pfam" id="PF02810">
    <property type="entry name" value="SEC-C"/>
    <property type="match status" value="1"/>
</dbReference>
<reference evidence="1 2" key="1">
    <citation type="submission" date="2018-11" db="EMBL/GenBank/DDBJ databases">
        <title>Genomic Encyclopedia of Type Strains, Phase IV (KMG-IV): sequencing the most valuable type-strain genomes for metagenomic binning, comparative biology and taxonomic classification.</title>
        <authorList>
            <person name="Goeker M."/>
        </authorList>
    </citation>
    <scope>NUCLEOTIDE SEQUENCE [LARGE SCALE GENOMIC DNA]</scope>
    <source>
        <strain evidence="1 2">DSM 100316</strain>
    </source>
</reference>
<name>A0A3N2DNT8_9GAMM</name>
<evidence type="ECO:0008006" key="3">
    <source>
        <dbReference type="Google" id="ProtNLM"/>
    </source>
</evidence>
<dbReference type="AlphaFoldDB" id="A0A3N2DNT8"/>
<dbReference type="InterPro" id="IPR004027">
    <property type="entry name" value="SEC_C_motif"/>
</dbReference>
<organism evidence="1 2">
    <name type="scientific">Sinobacterium caligoides</name>
    <dbReference type="NCBI Taxonomy" id="933926"/>
    <lineage>
        <taxon>Bacteria</taxon>
        <taxon>Pseudomonadati</taxon>
        <taxon>Pseudomonadota</taxon>
        <taxon>Gammaproteobacteria</taxon>
        <taxon>Cellvibrionales</taxon>
        <taxon>Spongiibacteraceae</taxon>
        <taxon>Sinobacterium</taxon>
    </lineage>
</organism>
<dbReference type="Gene3D" id="3.40.390.10">
    <property type="entry name" value="Collagenase (Catalytic Domain)"/>
    <property type="match status" value="1"/>
</dbReference>
<dbReference type="PANTHER" id="PTHR30164:SF2">
    <property type="entry name" value="PROTEIN MTFA"/>
    <property type="match status" value="1"/>
</dbReference>
<dbReference type="CDD" id="cd20169">
    <property type="entry name" value="Peptidase_M90_mtfA"/>
    <property type="match status" value="1"/>
</dbReference>
<proteinExistence type="predicted"/>
<accession>A0A3N2DNT8</accession>
<dbReference type="Pfam" id="PF06167">
    <property type="entry name" value="Peptidase_M90"/>
    <property type="match status" value="1"/>
</dbReference>
<protein>
    <recommendedName>
        <fullName evidence="3">Peptidase</fullName>
    </recommendedName>
</protein>
<dbReference type="InterPro" id="IPR024079">
    <property type="entry name" value="MetalloPept_cat_dom_sf"/>
</dbReference>
<gene>
    <name evidence="1" type="ORF">EDC56_1803</name>
</gene>
<keyword evidence="2" id="KW-1185">Reference proteome</keyword>
<dbReference type="SUPFAM" id="SSF55486">
    <property type="entry name" value="Metalloproteases ('zincins'), catalytic domain"/>
    <property type="match status" value="1"/>
</dbReference>
<dbReference type="GO" id="GO:0005829">
    <property type="term" value="C:cytosol"/>
    <property type="evidence" value="ECO:0007669"/>
    <property type="project" value="TreeGrafter"/>
</dbReference>
<dbReference type="GO" id="GO:0004177">
    <property type="term" value="F:aminopeptidase activity"/>
    <property type="evidence" value="ECO:0007669"/>
    <property type="project" value="TreeGrafter"/>
</dbReference>
<comment type="caution">
    <text evidence="1">The sequence shown here is derived from an EMBL/GenBank/DDBJ whole genome shotgun (WGS) entry which is preliminary data.</text>
</comment>
<evidence type="ECO:0000313" key="2">
    <source>
        <dbReference type="Proteomes" id="UP000275394"/>
    </source>
</evidence>
<dbReference type="EMBL" id="RKHR01000004">
    <property type="protein sequence ID" value="ROS01362.1"/>
    <property type="molecule type" value="Genomic_DNA"/>
</dbReference>
<sequence length="275" mass="31674">MFSWVKHLFGRDNDEAALEWQPQWSAFLAAQVAFYRVLTAEDKRLFEQRVLLFLQTTRVEAAPAEVSDEDCLLVAASAIIPVWGFPGWHYFNLRVVYLLPGAFNHRYECGQSDSTITGMVGTGDMVGRMALSRPALYQGFANSRDRSNVGIHEFVHLIDMADGECDGYPERMKEYAFSIPWFELVAHKIHEIEGHDSNIDPYAMTNRSEFFAVTSEYFFERPKMMQRKHPQLFAALSAFYQQDVLAIEKDVQPRKDQPCPCGSERRYRDCCMPVE</sequence>
<dbReference type="GO" id="GO:0008237">
    <property type="term" value="F:metallopeptidase activity"/>
    <property type="evidence" value="ECO:0007669"/>
    <property type="project" value="InterPro"/>
</dbReference>
<dbReference type="Gene3D" id="1.10.472.150">
    <property type="entry name" value="Glucose-regulated metallo-peptidase M90, N-terminal domain"/>
    <property type="match status" value="1"/>
</dbReference>
<dbReference type="SUPFAM" id="SSF103642">
    <property type="entry name" value="Sec-C motif"/>
    <property type="match status" value="1"/>
</dbReference>
<dbReference type="InterPro" id="IPR010384">
    <property type="entry name" value="MtfA_fam"/>
</dbReference>
<dbReference type="Proteomes" id="UP000275394">
    <property type="component" value="Unassembled WGS sequence"/>
</dbReference>
<dbReference type="PANTHER" id="PTHR30164">
    <property type="entry name" value="MTFA PEPTIDASE"/>
    <property type="match status" value="1"/>
</dbReference>